<comment type="similarity">
    <text evidence="1">Belongs to the CapA family.</text>
</comment>
<dbReference type="InterPro" id="IPR019079">
    <property type="entry name" value="Capsule_synth_CapA"/>
</dbReference>
<dbReference type="SUPFAM" id="SSF56300">
    <property type="entry name" value="Metallo-dependent phosphatases"/>
    <property type="match status" value="1"/>
</dbReference>
<organism evidence="3 4">
    <name type="scientific">Clostridium ljungdahlii</name>
    <dbReference type="NCBI Taxonomy" id="1538"/>
    <lineage>
        <taxon>Bacteria</taxon>
        <taxon>Bacillati</taxon>
        <taxon>Bacillota</taxon>
        <taxon>Clostridia</taxon>
        <taxon>Eubacteriales</taxon>
        <taxon>Clostridiaceae</taxon>
        <taxon>Clostridium</taxon>
    </lineage>
</organism>
<comment type="caution">
    <text evidence="3">The sequence shown here is derived from an EMBL/GenBank/DDBJ whole genome shotgun (WGS) entry which is preliminary data.</text>
</comment>
<dbReference type="RefSeq" id="WP_063556401.1">
    <property type="nucleotide sequence ID" value="NZ_LITT01000046.1"/>
</dbReference>
<dbReference type="PANTHER" id="PTHR33393:SF11">
    <property type="entry name" value="POLYGLUTAMINE SYNTHESIS ACCESSORY PROTEIN RV0574C-RELATED"/>
    <property type="match status" value="1"/>
</dbReference>
<dbReference type="Pfam" id="PF09587">
    <property type="entry name" value="PGA_cap"/>
    <property type="match status" value="1"/>
</dbReference>
<evidence type="ECO:0000259" key="2">
    <source>
        <dbReference type="SMART" id="SM00854"/>
    </source>
</evidence>
<dbReference type="Proteomes" id="UP000077407">
    <property type="component" value="Unassembled WGS sequence"/>
</dbReference>
<dbReference type="SMART" id="SM00854">
    <property type="entry name" value="PGA_cap"/>
    <property type="match status" value="1"/>
</dbReference>
<sequence>MRILVCGESLFSSRNLAKRLDQKIVKKFLEADAVFTNAEFCTPQYTTPPAAGRGFMTSVKPETLDEFVDLNMKLVSFANNHTGDYGWQGVVDTIEAAQERKIIYCGIGHSLEEARAARFLDTAKGRIGVVATGSTRSEVFAASLPGAGIAARPGLNPLRWGQAYVLPDKEFSELQHINKVLGTEASMLECLKVETLPEPKPDKFKFGSLFEGNLQIERGNYAHVRTFVNEKDRDAILKNISDSSKRSDITIVSIHTHEGTAENWYSPEPAAFIEEFARKAIDAGASAVVGHGAHFLRGVELYKKRPIFYSLGSLFLEFEAGESKIAPEMYEAYGLGKDALPSDLHCARSQDKDGNFIGFNADRRYSKHCIAVFDYVEDKLEFKLLPIDLGLNRKRPLDRGLPVIASNSVGREITKDLNNLSQCYGTRFDYDEEDGTISIK</sequence>
<dbReference type="PATRIC" id="fig|1538.10.peg.3098"/>
<evidence type="ECO:0000256" key="1">
    <source>
        <dbReference type="ARBA" id="ARBA00005662"/>
    </source>
</evidence>
<dbReference type="AlphaFoldDB" id="A0A168M0J3"/>
<protein>
    <submittedName>
        <fullName evidence="3">Capsule biosynthesis protein CapA</fullName>
    </submittedName>
</protein>
<dbReference type="OrthoDB" id="9810906at2"/>
<feature type="domain" description="Capsule synthesis protein CapA" evidence="2">
    <location>
        <begin position="2"/>
        <end position="318"/>
    </location>
</feature>
<dbReference type="EMBL" id="LITT01000046">
    <property type="protein sequence ID" value="OAA83947.1"/>
    <property type="molecule type" value="Genomic_DNA"/>
</dbReference>
<accession>A0A168M0J3</accession>
<dbReference type="InterPro" id="IPR029052">
    <property type="entry name" value="Metallo-depent_PP-like"/>
</dbReference>
<proteinExistence type="inferred from homology"/>
<evidence type="ECO:0000313" key="4">
    <source>
        <dbReference type="Proteomes" id="UP000077407"/>
    </source>
</evidence>
<gene>
    <name evidence="3" type="primary">capA</name>
    <name evidence="3" type="ORF">WY13_03076</name>
</gene>
<name>A0A168M0J3_9CLOT</name>
<dbReference type="PANTHER" id="PTHR33393">
    <property type="entry name" value="POLYGLUTAMINE SYNTHESIS ACCESSORY PROTEIN RV0574C-RELATED"/>
    <property type="match status" value="1"/>
</dbReference>
<dbReference type="InterPro" id="IPR052169">
    <property type="entry name" value="CW_Biosynth-Accessory"/>
</dbReference>
<evidence type="ECO:0000313" key="3">
    <source>
        <dbReference type="EMBL" id="OAA83947.1"/>
    </source>
</evidence>
<reference evidence="3 4" key="1">
    <citation type="journal article" date="2015" name="Biotechnol. Bioeng.">
        <title>Genome sequence and phenotypic characterization of Caulobacter segnis.</title>
        <authorList>
            <person name="Patel S."/>
            <person name="Fletcher B."/>
            <person name="Scott D.C."/>
            <person name="Ely B."/>
        </authorList>
    </citation>
    <scope>NUCLEOTIDE SEQUENCE [LARGE SCALE GENOMIC DNA]</scope>
    <source>
        <strain evidence="3 4">ERI-2</strain>
    </source>
</reference>